<gene>
    <name evidence="9" type="ORF">LARV_01589</name>
</gene>
<keyword evidence="3 9" id="KW-0032">Aminotransferase</keyword>
<reference evidence="9" key="1">
    <citation type="submission" date="2015-07" db="EMBL/GenBank/DDBJ databases">
        <title>Draft Genome Sequences of Anaerolinea thermolimosa IMO-1, Bellilinea caldifistulae GOMI-1, Leptolinea tardivitalis YMTK-2, Levilinea saccharolytica KIBI-1,Longilinea arvoryzae KOME-1, Previously Described as Members of the Anaerolineaceae (Chloroflexi).</title>
        <authorList>
            <person name="Sekiguchi Y."/>
            <person name="Ohashi A."/>
            <person name="Matsuura N."/>
            <person name="Tourlousse M.D."/>
        </authorList>
    </citation>
    <scope>NUCLEOTIDE SEQUENCE [LARGE SCALE GENOMIC DNA]</scope>
    <source>
        <strain evidence="9">KOME-1</strain>
    </source>
</reference>
<evidence type="ECO:0000256" key="5">
    <source>
        <dbReference type="ARBA" id="ARBA00022898"/>
    </source>
</evidence>
<dbReference type="Gene3D" id="3.90.1150.10">
    <property type="entry name" value="Aspartate Aminotransferase, domain 1"/>
    <property type="match status" value="1"/>
</dbReference>
<dbReference type="PIRSF" id="PIRSF000524">
    <property type="entry name" value="SPT"/>
    <property type="match status" value="1"/>
</dbReference>
<dbReference type="PANTHER" id="PTHR21152:SF24">
    <property type="entry name" value="ALANINE--GLYOXYLATE AMINOTRANSFERASE 1"/>
    <property type="match status" value="1"/>
</dbReference>
<dbReference type="Proteomes" id="UP000055060">
    <property type="component" value="Unassembled WGS sequence"/>
</dbReference>
<dbReference type="OrthoDB" id="389074at2"/>
<evidence type="ECO:0000256" key="3">
    <source>
        <dbReference type="ARBA" id="ARBA00022576"/>
    </source>
</evidence>
<evidence type="ECO:0000256" key="7">
    <source>
        <dbReference type="PIRSR" id="PIRSR000524-50"/>
    </source>
</evidence>
<dbReference type="GO" id="GO:0019265">
    <property type="term" value="P:glycine biosynthetic process, by transamination of glyoxylate"/>
    <property type="evidence" value="ECO:0007669"/>
    <property type="project" value="TreeGrafter"/>
</dbReference>
<sequence length="363" mass="39804">METYPIPMIPGPVRVPPEILAAYQKDYGSADLEPEFLDLYNRTERELQQLFGTKNSVVIHTGEGMLVLWGALKSCLKPGDRVVAVANGVFSFGLAEMAEALGASVKVVPIPYNQTITDWQSIEVALADYRPKMITVVHCETPSGTLNPLEQLGKLKHEYEVPLLLADVVSSVGGAPVKVDEWGIDLALGGSQKVLSCPPDMSFVTVSDAAWEIIEQVNYPGYDAIRPFYAAQKTGAFPYTPYWQGLSALHIAAQRILDEGLEHSFQRHAQVADYCRQRLIKMGLSMYPARSAITAPTVSAVNLPEGIDWPEFDRRLRTRGLAVGGSYGPLAGKVFRLGHMGSQADLDLTTRALDVIEEVFRAI</sequence>
<dbReference type="Pfam" id="PF00266">
    <property type="entry name" value="Aminotran_5"/>
    <property type="match status" value="1"/>
</dbReference>
<dbReference type="PANTHER" id="PTHR21152">
    <property type="entry name" value="AMINOTRANSFERASE CLASS V"/>
    <property type="match status" value="1"/>
</dbReference>
<feature type="domain" description="Aminotransferase class V" evidence="8">
    <location>
        <begin position="29"/>
        <end position="323"/>
    </location>
</feature>
<protein>
    <submittedName>
        <fullName evidence="9">Serine-pyruvate aminotransferase/archaeal aspartate aminotransferase</fullName>
    </submittedName>
</protein>
<dbReference type="InterPro" id="IPR015424">
    <property type="entry name" value="PyrdxlP-dep_Trfase"/>
</dbReference>
<keyword evidence="4 9" id="KW-0808">Transferase</keyword>
<accession>A0A0S7BEF5</accession>
<organism evidence="9">
    <name type="scientific">Longilinea arvoryzae</name>
    <dbReference type="NCBI Taxonomy" id="360412"/>
    <lineage>
        <taxon>Bacteria</taxon>
        <taxon>Bacillati</taxon>
        <taxon>Chloroflexota</taxon>
        <taxon>Anaerolineae</taxon>
        <taxon>Anaerolineales</taxon>
        <taxon>Anaerolineaceae</taxon>
        <taxon>Longilinea</taxon>
    </lineage>
</organism>
<evidence type="ECO:0000256" key="2">
    <source>
        <dbReference type="ARBA" id="ARBA00009236"/>
    </source>
</evidence>
<dbReference type="InterPro" id="IPR015422">
    <property type="entry name" value="PyrdxlP-dep_Trfase_small"/>
</dbReference>
<evidence type="ECO:0000256" key="4">
    <source>
        <dbReference type="ARBA" id="ARBA00022679"/>
    </source>
</evidence>
<evidence type="ECO:0000313" key="9">
    <source>
        <dbReference type="EMBL" id="GAP13833.1"/>
    </source>
</evidence>
<evidence type="ECO:0000259" key="8">
    <source>
        <dbReference type="Pfam" id="PF00266"/>
    </source>
</evidence>
<keyword evidence="10" id="KW-1185">Reference proteome</keyword>
<name>A0A0S7BEF5_9CHLR</name>
<dbReference type="STRING" id="360412.LARV_01589"/>
<comment type="similarity">
    <text evidence="2">Belongs to the class-V pyridoxal-phosphate-dependent aminotransferase family.</text>
</comment>
<dbReference type="RefSeq" id="WP_075073139.1">
    <property type="nucleotide sequence ID" value="NZ_DF967972.1"/>
</dbReference>
<comment type="cofactor">
    <cofactor evidence="1 7">
        <name>pyridoxal 5'-phosphate</name>
        <dbReference type="ChEBI" id="CHEBI:597326"/>
    </cofactor>
</comment>
<feature type="binding site" evidence="6">
    <location>
        <position position="336"/>
    </location>
    <ligand>
        <name>substrate</name>
    </ligand>
</feature>
<dbReference type="SUPFAM" id="SSF53383">
    <property type="entry name" value="PLP-dependent transferases"/>
    <property type="match status" value="1"/>
</dbReference>
<proteinExistence type="inferred from homology"/>
<dbReference type="EMBL" id="DF967972">
    <property type="protein sequence ID" value="GAP13833.1"/>
    <property type="molecule type" value="Genomic_DNA"/>
</dbReference>
<evidence type="ECO:0000313" key="10">
    <source>
        <dbReference type="Proteomes" id="UP000055060"/>
    </source>
</evidence>
<evidence type="ECO:0000256" key="1">
    <source>
        <dbReference type="ARBA" id="ARBA00001933"/>
    </source>
</evidence>
<dbReference type="Gene3D" id="3.40.640.10">
    <property type="entry name" value="Type I PLP-dependent aspartate aminotransferase-like (Major domain)"/>
    <property type="match status" value="1"/>
</dbReference>
<keyword evidence="9" id="KW-0670">Pyruvate</keyword>
<dbReference type="GO" id="GO:0004760">
    <property type="term" value="F:L-serine-pyruvate transaminase activity"/>
    <property type="evidence" value="ECO:0007669"/>
    <property type="project" value="TreeGrafter"/>
</dbReference>
<keyword evidence="5 7" id="KW-0663">Pyridoxal phosphate</keyword>
<evidence type="ECO:0000256" key="6">
    <source>
        <dbReference type="PIRSR" id="PIRSR000524-1"/>
    </source>
</evidence>
<feature type="modified residue" description="N6-(pyridoxal phosphate)lysine" evidence="7">
    <location>
        <position position="193"/>
    </location>
</feature>
<dbReference type="AlphaFoldDB" id="A0A0S7BEF5"/>
<dbReference type="InterPro" id="IPR024169">
    <property type="entry name" value="SP_NH2Trfase/AEP_transaminase"/>
</dbReference>
<dbReference type="GO" id="GO:0008453">
    <property type="term" value="F:alanine-glyoxylate transaminase activity"/>
    <property type="evidence" value="ECO:0007669"/>
    <property type="project" value="TreeGrafter"/>
</dbReference>
<dbReference type="InterPro" id="IPR000192">
    <property type="entry name" value="Aminotrans_V_dom"/>
</dbReference>
<dbReference type="InterPro" id="IPR015421">
    <property type="entry name" value="PyrdxlP-dep_Trfase_major"/>
</dbReference>